<dbReference type="PANTHER" id="PTHR38150:SF1">
    <property type="entry name" value="PFU DOMAIN-CONTAINING PROTEIN"/>
    <property type="match status" value="1"/>
</dbReference>
<protein>
    <submittedName>
        <fullName evidence="2">Uncharacterized protein</fullName>
    </submittedName>
</protein>
<feature type="compositionally biased region" description="Low complexity" evidence="1">
    <location>
        <begin position="753"/>
        <end position="764"/>
    </location>
</feature>
<evidence type="ECO:0000256" key="1">
    <source>
        <dbReference type="SAM" id="MobiDB-lite"/>
    </source>
</evidence>
<gene>
    <name evidence="2" type="ORF">SELO1098_LOCUS23242</name>
</gene>
<reference evidence="2" key="1">
    <citation type="submission" date="2021-01" db="EMBL/GenBank/DDBJ databases">
        <authorList>
            <person name="Corre E."/>
            <person name="Pelletier E."/>
            <person name="Niang G."/>
            <person name="Scheremetjew M."/>
            <person name="Finn R."/>
            <person name="Kale V."/>
            <person name="Holt S."/>
            <person name="Cochrane G."/>
            <person name="Meng A."/>
            <person name="Brown T."/>
            <person name="Cohen L."/>
        </authorList>
    </citation>
    <scope>NUCLEOTIDE SEQUENCE</scope>
    <source>
        <strain evidence="2">CCAP 955/1</strain>
    </source>
</reference>
<feature type="compositionally biased region" description="Basic and acidic residues" evidence="1">
    <location>
        <begin position="564"/>
        <end position="594"/>
    </location>
</feature>
<dbReference type="AlphaFoldDB" id="A0A7S3MCT2"/>
<sequence length="807" mass="88595">MLKAAVLLQSEEGCTFAPVLTSKARHAPKNDKRPVHLRLTERGKLYNESIEQLRERMGKFDDDGNRLFTPAINKDSTRSVNHSFSSAQSPVALAADLNAQSFNDGASSVGGHSHRGADGASTAAADEFLYQDARDREERFRVREKALQAQIESKAAASKINSSSIVLLRRKADRDAKSAFKVLTGKSEEEGNEDDYLGIDDVQSFVHAELGGSGKWSEEALSRHANTVWALLDTHQTGRVTKKDFVAIATPFLLHNTPAGALQEMSNTTNSAGVGADSSAALTLAPTEDLSQLQGFLRKAVSRAQSPSVPQQTKTAFAPHIYQHSYKLASRQEKKERERIEQILAMQKRKDHDSVDGSVDGDPSSSGPLPFDGDDAPPPPPPAATGAADVSRVSAKSELALQSRHDLMYARSLIKEQNLRRKALEVAAKEMEECTFQPKIIPPMSIFPKHTNDVDTFLDVNDDSNLDDSMQADSELGSVRGVGDGKGQTAGNNRGEKIHERLYGLKDKMRASKLMEPSSRIIEEMQACTFAPQMKSSFYRKGDTRNAPAPVPPTEKSQQGVVKSIERIRKANDEKVRREKEEHHERKREQLDQSYARSRELARQGVVPFRFVLGERVEQREITSPVKRGEPDLIVDVKLSANKTGKITIWRGDDPMELASSFARIYSLDLKARDLLVNVICQSMEQNGLIVLPVADYDAAANQHDGHTGSRFTFPPETVDQSHRHHFSDNQHSAYAQGTAAAMTTAVEEEDSFSGSSVSGSQDIGDGDEEGEGEGEEGEEEDDVEEEGQSDNSVDRSLGSGTEDEES</sequence>
<feature type="region of interest" description="Disordered" evidence="1">
    <location>
        <begin position="742"/>
        <end position="807"/>
    </location>
</feature>
<name>A0A7S3MCT2_9STRA</name>
<feature type="compositionally biased region" description="Acidic residues" evidence="1">
    <location>
        <begin position="765"/>
        <end position="789"/>
    </location>
</feature>
<organism evidence="2">
    <name type="scientific">Spumella elongata</name>
    <dbReference type="NCBI Taxonomy" id="89044"/>
    <lineage>
        <taxon>Eukaryota</taxon>
        <taxon>Sar</taxon>
        <taxon>Stramenopiles</taxon>
        <taxon>Ochrophyta</taxon>
        <taxon>Chrysophyceae</taxon>
        <taxon>Chromulinales</taxon>
        <taxon>Chromulinaceae</taxon>
        <taxon>Spumella</taxon>
    </lineage>
</organism>
<dbReference type="PANTHER" id="PTHR38150">
    <property type="entry name" value="EF-HAND DOMAIN-CONTAINING PROTEIN"/>
    <property type="match status" value="1"/>
</dbReference>
<feature type="region of interest" description="Disordered" evidence="1">
    <location>
        <begin position="345"/>
        <end position="391"/>
    </location>
</feature>
<proteinExistence type="predicted"/>
<accession>A0A7S3MCT2</accession>
<feature type="region of interest" description="Disordered" evidence="1">
    <location>
        <begin position="475"/>
        <end position="494"/>
    </location>
</feature>
<dbReference type="EMBL" id="HBIC01045493">
    <property type="protein sequence ID" value="CAE0294390.1"/>
    <property type="molecule type" value="Transcribed_RNA"/>
</dbReference>
<feature type="compositionally biased region" description="Low complexity" evidence="1">
    <location>
        <begin position="356"/>
        <end position="371"/>
    </location>
</feature>
<evidence type="ECO:0000313" key="2">
    <source>
        <dbReference type="EMBL" id="CAE0294390.1"/>
    </source>
</evidence>
<feature type="region of interest" description="Disordered" evidence="1">
    <location>
        <begin position="542"/>
        <end position="594"/>
    </location>
</feature>